<evidence type="ECO:0000256" key="1">
    <source>
        <dbReference type="SAM" id="MobiDB-lite"/>
    </source>
</evidence>
<keyword evidence="3" id="KW-1185">Reference proteome</keyword>
<sequence length="186" mass="19903">MYSTETPPQMTPESPPESFTADGDIANNETVSMLALHASAHTPAPSALGMPSISSAGVDTPSSGSLDLLLDAPDIGPQQTSDRMSETVYVPLSATHTSSETEFSVPQLVDIGLENPDETAADLIAPAGRVHGRANLAMHGFLVRRDDPFVRLIHPGNTRAYIDQSKREMAERIEMMMTPFLGKDGL</sequence>
<dbReference type="Proteomes" id="UP000775872">
    <property type="component" value="Unassembled WGS sequence"/>
</dbReference>
<evidence type="ECO:0000313" key="2">
    <source>
        <dbReference type="EMBL" id="CAH0053641.1"/>
    </source>
</evidence>
<feature type="region of interest" description="Disordered" evidence="1">
    <location>
        <begin position="1"/>
        <end position="26"/>
    </location>
</feature>
<feature type="region of interest" description="Disordered" evidence="1">
    <location>
        <begin position="51"/>
        <end position="70"/>
    </location>
</feature>
<name>A0A9N9ZDR4_9HYPO</name>
<dbReference type="AlphaFoldDB" id="A0A9N9ZDR4"/>
<accession>A0A9N9ZDR4</accession>
<reference evidence="2" key="1">
    <citation type="submission" date="2021-10" db="EMBL/GenBank/DDBJ databases">
        <authorList>
            <person name="Piombo E."/>
        </authorList>
    </citation>
    <scope>NUCLEOTIDE SEQUENCE</scope>
</reference>
<proteinExistence type="predicted"/>
<dbReference type="OrthoDB" id="5140768at2759"/>
<feature type="compositionally biased region" description="Polar residues" evidence="1">
    <location>
        <begin position="52"/>
        <end position="65"/>
    </location>
</feature>
<protein>
    <submittedName>
        <fullName evidence="2">Uncharacterized protein</fullName>
    </submittedName>
</protein>
<gene>
    <name evidence="2" type="ORF">CSOL1703_00005517</name>
</gene>
<organism evidence="2 3">
    <name type="scientific">Clonostachys solani</name>
    <dbReference type="NCBI Taxonomy" id="160281"/>
    <lineage>
        <taxon>Eukaryota</taxon>
        <taxon>Fungi</taxon>
        <taxon>Dikarya</taxon>
        <taxon>Ascomycota</taxon>
        <taxon>Pezizomycotina</taxon>
        <taxon>Sordariomycetes</taxon>
        <taxon>Hypocreomycetidae</taxon>
        <taxon>Hypocreales</taxon>
        <taxon>Bionectriaceae</taxon>
        <taxon>Clonostachys</taxon>
    </lineage>
</organism>
<comment type="caution">
    <text evidence="2">The sequence shown here is derived from an EMBL/GenBank/DDBJ whole genome shotgun (WGS) entry which is preliminary data.</text>
</comment>
<dbReference type="EMBL" id="CABFOC020000045">
    <property type="protein sequence ID" value="CAH0053641.1"/>
    <property type="molecule type" value="Genomic_DNA"/>
</dbReference>
<evidence type="ECO:0000313" key="3">
    <source>
        <dbReference type="Proteomes" id="UP000775872"/>
    </source>
</evidence>